<dbReference type="OrthoDB" id="195541at2"/>
<reference evidence="2 3" key="1">
    <citation type="journal article" date="2014" name="Int. J. Syst. Evol. Microbiol.">
        <title>Complete genome sequence of Corynebacterium casei LMG S-19264T (=DSM 44701T), isolated from a smear-ripened cheese.</title>
        <authorList>
            <consortium name="US DOE Joint Genome Institute (JGI-PGF)"/>
            <person name="Walter F."/>
            <person name="Albersmeier A."/>
            <person name="Kalinowski J."/>
            <person name="Ruckert C."/>
        </authorList>
    </citation>
    <scope>NUCLEOTIDE SEQUENCE [LARGE SCALE GENOMIC DNA]</scope>
    <source>
        <strain evidence="2 3">CGMCC 1.15896</strain>
    </source>
</reference>
<evidence type="ECO:0000256" key="1">
    <source>
        <dbReference type="SAM" id="SignalP"/>
    </source>
</evidence>
<dbReference type="EMBL" id="BMKB01000001">
    <property type="protein sequence ID" value="GGA40717.1"/>
    <property type="molecule type" value="Genomic_DNA"/>
</dbReference>
<sequence>MKKTVSAALLCGLSAWPGSAIGADRFDDWRTGDLVFMESASMQAVPIRVATGSAYTHMGIVDVTDEGPVVIEAGATVVEVSAADFVARSVGNNFSVYRIAGLTPEDAAVAVAEARNYLGRPYDIFFRLDPSAIYCSELPFYAFQAVDIALGKVEQLGDLSIDTPEARQVFLDRWERHPDCLAGGLDRDGCWELIQVQDIVTPVSIAEGDNVDLIYSTFYR</sequence>
<proteinExistence type="predicted"/>
<name>A0A916R6B9_9HYPH</name>
<dbReference type="RefSeq" id="WP_127073194.1">
    <property type="nucleotide sequence ID" value="NZ_BMKB01000001.1"/>
</dbReference>
<evidence type="ECO:0000313" key="3">
    <source>
        <dbReference type="Proteomes" id="UP000596977"/>
    </source>
</evidence>
<evidence type="ECO:0008006" key="4">
    <source>
        <dbReference type="Google" id="ProtNLM"/>
    </source>
</evidence>
<comment type="caution">
    <text evidence="2">The sequence shown here is derived from an EMBL/GenBank/DDBJ whole genome shotgun (WGS) entry which is preliminary data.</text>
</comment>
<dbReference type="InterPro" id="IPR038765">
    <property type="entry name" value="Papain-like_cys_pep_sf"/>
</dbReference>
<keyword evidence="1" id="KW-0732">Signal</keyword>
<dbReference type="Pfam" id="PF05708">
    <property type="entry name" value="Peptidase_C92"/>
    <property type="match status" value="1"/>
</dbReference>
<dbReference type="Proteomes" id="UP000596977">
    <property type="component" value="Unassembled WGS sequence"/>
</dbReference>
<evidence type="ECO:0000313" key="2">
    <source>
        <dbReference type="EMBL" id="GGA40717.1"/>
    </source>
</evidence>
<organism evidence="2 3">
    <name type="scientific">Pelagibacterium lentulum</name>
    <dbReference type="NCBI Taxonomy" id="2029865"/>
    <lineage>
        <taxon>Bacteria</taxon>
        <taxon>Pseudomonadati</taxon>
        <taxon>Pseudomonadota</taxon>
        <taxon>Alphaproteobacteria</taxon>
        <taxon>Hyphomicrobiales</taxon>
        <taxon>Devosiaceae</taxon>
        <taxon>Pelagibacterium</taxon>
    </lineage>
</organism>
<dbReference type="SUPFAM" id="SSF54001">
    <property type="entry name" value="Cysteine proteinases"/>
    <property type="match status" value="1"/>
</dbReference>
<gene>
    <name evidence="2" type="ORF">GCM10011499_07870</name>
</gene>
<feature type="signal peptide" evidence="1">
    <location>
        <begin position="1"/>
        <end position="22"/>
    </location>
</feature>
<feature type="chain" id="PRO_5037088865" description="Peptidoglycan peptidase" evidence="1">
    <location>
        <begin position="23"/>
        <end position="220"/>
    </location>
</feature>
<keyword evidence="3" id="KW-1185">Reference proteome</keyword>
<dbReference type="AlphaFoldDB" id="A0A916R6B9"/>
<dbReference type="InterPro" id="IPR024453">
    <property type="entry name" value="Peptidase_C92"/>
</dbReference>
<protein>
    <recommendedName>
        <fullName evidence="4">Peptidoglycan peptidase</fullName>
    </recommendedName>
</protein>
<dbReference type="Gene3D" id="3.90.1720.10">
    <property type="entry name" value="endopeptidase domain like (from Nostoc punctiforme)"/>
    <property type="match status" value="1"/>
</dbReference>
<accession>A0A916R6B9</accession>